<organism evidence="2 3">
    <name type="scientific">Ascodesmis nigricans</name>
    <dbReference type="NCBI Taxonomy" id="341454"/>
    <lineage>
        <taxon>Eukaryota</taxon>
        <taxon>Fungi</taxon>
        <taxon>Dikarya</taxon>
        <taxon>Ascomycota</taxon>
        <taxon>Pezizomycotina</taxon>
        <taxon>Pezizomycetes</taxon>
        <taxon>Pezizales</taxon>
        <taxon>Ascodesmidaceae</taxon>
        <taxon>Ascodesmis</taxon>
    </lineage>
</organism>
<proteinExistence type="predicted"/>
<feature type="compositionally biased region" description="Pro residues" evidence="1">
    <location>
        <begin position="1"/>
        <end position="13"/>
    </location>
</feature>
<dbReference type="GO" id="GO:0005739">
    <property type="term" value="C:mitochondrion"/>
    <property type="evidence" value="ECO:0007669"/>
    <property type="project" value="TreeGrafter"/>
</dbReference>
<sequence>MSSSVPPPTPLAPKPAELKMPAETQTESSTTPSPRRKVEGTQKILQRLGADVLAAGTATMMISPIICLIDRSIMENASGRSKSVLDSVKKSLKTIATKPHHFFFSKPFALIYMTYFGTYITANFIDTAASARNGGDIKTITAGTEKFAATSIANMGLGLIKDRSFARMFGTGPARPVPPPIFVLFATRDALTIMFSFNVPPRLAPYMPTNPIMSQESCAQFLAPASCQLLSTPLHLFGLDLYNRAKGANGEKLTLKDRLGMIKKNYVQSAAARMCRIIPAFGFGGVTNTKVRRSLLEKIENTA</sequence>
<feature type="compositionally biased region" description="Low complexity" evidence="1">
    <location>
        <begin position="14"/>
        <end position="33"/>
    </location>
</feature>
<name>A0A4S2N104_9PEZI</name>
<dbReference type="AlphaFoldDB" id="A0A4S2N104"/>
<dbReference type="Proteomes" id="UP000298138">
    <property type="component" value="Unassembled WGS sequence"/>
</dbReference>
<evidence type="ECO:0000256" key="1">
    <source>
        <dbReference type="SAM" id="MobiDB-lite"/>
    </source>
</evidence>
<evidence type="ECO:0000313" key="3">
    <source>
        <dbReference type="Proteomes" id="UP000298138"/>
    </source>
</evidence>
<dbReference type="InParanoid" id="A0A4S2N104"/>
<dbReference type="OrthoDB" id="275936at2759"/>
<reference evidence="2 3" key="1">
    <citation type="submission" date="2019-04" db="EMBL/GenBank/DDBJ databases">
        <title>Comparative genomics and transcriptomics to analyze fruiting body development in filamentous ascomycetes.</title>
        <authorList>
            <consortium name="DOE Joint Genome Institute"/>
            <person name="Lutkenhaus R."/>
            <person name="Traeger S."/>
            <person name="Breuer J."/>
            <person name="Kuo A."/>
            <person name="Lipzen A."/>
            <person name="Pangilinan J."/>
            <person name="Dilworth D."/>
            <person name="Sandor L."/>
            <person name="Poggeler S."/>
            <person name="Barry K."/>
            <person name="Grigoriev I.V."/>
            <person name="Nowrousian M."/>
        </authorList>
    </citation>
    <scope>NUCLEOTIDE SEQUENCE [LARGE SCALE GENOMIC DNA]</scope>
    <source>
        <strain evidence="2 3">CBS 389.68</strain>
    </source>
</reference>
<dbReference type="InterPro" id="IPR038781">
    <property type="entry name" value="C365.16-ike"/>
</dbReference>
<dbReference type="EMBL" id="ML220115">
    <property type="protein sequence ID" value="TGZ82584.1"/>
    <property type="molecule type" value="Genomic_DNA"/>
</dbReference>
<gene>
    <name evidence="2" type="ORF">EX30DRAFT_191770</name>
</gene>
<dbReference type="PANTHER" id="PTHR37845:SF1">
    <property type="entry name" value="SEQUENCE ORPHAN"/>
    <property type="match status" value="1"/>
</dbReference>
<feature type="region of interest" description="Disordered" evidence="1">
    <location>
        <begin position="1"/>
        <end position="40"/>
    </location>
</feature>
<keyword evidence="3" id="KW-1185">Reference proteome</keyword>
<evidence type="ECO:0000313" key="2">
    <source>
        <dbReference type="EMBL" id="TGZ82584.1"/>
    </source>
</evidence>
<dbReference type="STRING" id="341454.A0A4S2N104"/>
<accession>A0A4S2N104</accession>
<evidence type="ECO:0008006" key="4">
    <source>
        <dbReference type="Google" id="ProtNLM"/>
    </source>
</evidence>
<dbReference type="PANTHER" id="PTHR37845">
    <property type="entry name" value="SEQUENCE ORPHAN"/>
    <property type="match status" value="1"/>
</dbReference>
<protein>
    <recommendedName>
        <fullName evidence="4">Sequence orphan</fullName>
    </recommendedName>
</protein>